<feature type="compositionally biased region" description="Polar residues" evidence="1">
    <location>
        <begin position="85"/>
        <end position="96"/>
    </location>
</feature>
<dbReference type="EMBL" id="JABMIG020000119">
    <property type="protein sequence ID" value="KAL3790998.1"/>
    <property type="molecule type" value="Genomic_DNA"/>
</dbReference>
<proteinExistence type="predicted"/>
<evidence type="ECO:0000313" key="3">
    <source>
        <dbReference type="Proteomes" id="UP001516023"/>
    </source>
</evidence>
<dbReference type="Proteomes" id="UP001516023">
    <property type="component" value="Unassembled WGS sequence"/>
</dbReference>
<accession>A0ABD3PT27</accession>
<dbReference type="AlphaFoldDB" id="A0ABD3PT27"/>
<gene>
    <name evidence="2" type="ORF">HJC23_002987</name>
</gene>
<organism evidence="2 3">
    <name type="scientific">Cyclotella cryptica</name>
    <dbReference type="NCBI Taxonomy" id="29204"/>
    <lineage>
        <taxon>Eukaryota</taxon>
        <taxon>Sar</taxon>
        <taxon>Stramenopiles</taxon>
        <taxon>Ochrophyta</taxon>
        <taxon>Bacillariophyta</taxon>
        <taxon>Coscinodiscophyceae</taxon>
        <taxon>Thalassiosirophycidae</taxon>
        <taxon>Stephanodiscales</taxon>
        <taxon>Stephanodiscaceae</taxon>
        <taxon>Cyclotella</taxon>
    </lineage>
</organism>
<evidence type="ECO:0000313" key="2">
    <source>
        <dbReference type="EMBL" id="KAL3790998.1"/>
    </source>
</evidence>
<name>A0ABD3PT27_9STRA</name>
<feature type="region of interest" description="Disordered" evidence="1">
    <location>
        <begin position="84"/>
        <end position="105"/>
    </location>
</feature>
<keyword evidence="3" id="KW-1185">Reference proteome</keyword>
<protein>
    <submittedName>
        <fullName evidence="2">Uncharacterized protein</fullName>
    </submittedName>
</protein>
<evidence type="ECO:0000256" key="1">
    <source>
        <dbReference type="SAM" id="MobiDB-lite"/>
    </source>
</evidence>
<reference evidence="2 3" key="1">
    <citation type="journal article" date="2020" name="G3 (Bethesda)">
        <title>Improved Reference Genome for Cyclotella cryptica CCMP332, a Model for Cell Wall Morphogenesis, Salinity Adaptation, and Lipid Production in Diatoms (Bacillariophyta).</title>
        <authorList>
            <person name="Roberts W.R."/>
            <person name="Downey K.M."/>
            <person name="Ruck E.C."/>
            <person name="Traller J.C."/>
            <person name="Alverson A.J."/>
        </authorList>
    </citation>
    <scope>NUCLEOTIDE SEQUENCE [LARGE SCALE GENOMIC DNA]</scope>
    <source>
        <strain evidence="2 3">CCMP332</strain>
    </source>
</reference>
<sequence>MTSTGSASTSTAESITEPIVRKILTGVPVSTQADMLDLGSLHVSELNLLKKNDPFMYYSIPGATNPRLSEQDIDLVLPSLITAGSRPNSMGGSEQATPRHAPRNRLRSVSDSSLFVERRSRISYESHFDEVMQSIIGEMDKLQAQNATCKMKRSLSCSRVSESHLHQDQIVHGQAEQDVCRKPKCGSGQQDSLFSIFESIWEDDCDEK</sequence>
<comment type="caution">
    <text evidence="2">The sequence shown here is derived from an EMBL/GenBank/DDBJ whole genome shotgun (WGS) entry which is preliminary data.</text>
</comment>